<evidence type="ECO:0008006" key="2">
    <source>
        <dbReference type="Google" id="ProtNLM"/>
    </source>
</evidence>
<protein>
    <recommendedName>
        <fullName evidence="2">DUF1640 domain-containing protein</fullName>
    </recommendedName>
</protein>
<evidence type="ECO:0000313" key="1">
    <source>
        <dbReference type="EMBL" id="CAA6804535.1"/>
    </source>
</evidence>
<dbReference type="AlphaFoldDB" id="A0A6S6SNH8"/>
<accession>A0A6S6SNH8</accession>
<organism evidence="1">
    <name type="scientific">uncultured Campylobacterales bacterium</name>
    <dbReference type="NCBI Taxonomy" id="352960"/>
    <lineage>
        <taxon>Bacteria</taxon>
        <taxon>Pseudomonadati</taxon>
        <taxon>Campylobacterota</taxon>
        <taxon>Epsilonproteobacteria</taxon>
        <taxon>Campylobacterales</taxon>
        <taxon>environmental samples</taxon>
    </lineage>
</organism>
<gene>
    <name evidence="1" type="ORF">HELGO_WM32475</name>
</gene>
<reference evidence="1" key="1">
    <citation type="submission" date="2020-01" db="EMBL/GenBank/DDBJ databases">
        <authorList>
            <person name="Meier V. D."/>
            <person name="Meier V D."/>
        </authorList>
    </citation>
    <scope>NUCLEOTIDE SEQUENCE</scope>
    <source>
        <strain evidence="1">HLG_WM_MAG_12</strain>
    </source>
</reference>
<sequence>MVLNIDTLSIYERLKNVNLDENQAKEISQILKDNAKNIIDQQKEELATKDDLSSTKVELIKWVAGMLVAQAAIVATLVKLL</sequence>
<proteinExistence type="predicted"/>
<dbReference type="EMBL" id="CACVAW010000013">
    <property type="protein sequence ID" value="CAA6804535.1"/>
    <property type="molecule type" value="Genomic_DNA"/>
</dbReference>
<name>A0A6S6SNH8_9BACT</name>